<dbReference type="PROSITE" id="PS50297">
    <property type="entry name" value="ANK_REP_REGION"/>
    <property type="match status" value="3"/>
</dbReference>
<organism evidence="5 6">
    <name type="scientific">Plakobranchus ocellatus</name>
    <dbReference type="NCBI Taxonomy" id="259542"/>
    <lineage>
        <taxon>Eukaryota</taxon>
        <taxon>Metazoa</taxon>
        <taxon>Spiralia</taxon>
        <taxon>Lophotrochozoa</taxon>
        <taxon>Mollusca</taxon>
        <taxon>Gastropoda</taxon>
        <taxon>Heterobranchia</taxon>
        <taxon>Euthyneura</taxon>
        <taxon>Panpulmonata</taxon>
        <taxon>Sacoglossa</taxon>
        <taxon>Placobranchoidea</taxon>
        <taxon>Plakobranchidae</taxon>
        <taxon>Plakobranchus</taxon>
    </lineage>
</organism>
<dbReference type="SMART" id="SM00248">
    <property type="entry name" value="ANK"/>
    <property type="match status" value="6"/>
</dbReference>
<evidence type="ECO:0000256" key="3">
    <source>
        <dbReference type="PROSITE-ProRule" id="PRU00023"/>
    </source>
</evidence>
<dbReference type="AlphaFoldDB" id="A0AAV4ALR9"/>
<sequence>MQKAKRSQIERKTRQFTALTKQSKQTVSKNKEAVKNLDCAKVQKLLSSPAKKKTEESLCWNNVDTGHKIRVELRHINVNIRETDTGYTPLLLAVLHGSKEIAERLIFNCADVTAMDVKGNTALHLAVFHGRLDIVDLMLFNDAEINLQNEDGNTALHIACQAAVDQRVKIICKLIQSGANAWIVNKYSLMPLDVAAMFNRVDAVSALLENVPTLVDNRVALVEAALRGCIQSVEILLEHGIDPSRLDSLHGSSPLHEAVRFNRLEAVKLLLDFQADADLENMRKETPRKLASQLPSALGEKMLKVFDEQSDKPARLPKLRPHTESFLLPPNAEEQQNKLIHIKDYPPLPNDVTWTQNRPVYCSSCTEKNTNLNILDDNLRTLWVVPVLHNAWTILNLRTEHVLTGITIYGWNSPQMLRSFQIQIADSIEGPWTLVSTHTCGLLGSTDPKDEAFPQEFKGFTVQTRYLRLYLVDNHGGSYICFHGIRLHGVDTQVLDCLSQCGLTRVQESFVSLNLNTWKRFLDITQEQVNELVPEVEKRAALWEAVYKGRREMYPMTRLTWIILPVASAFVGETLPELSIQSDPGVTEVVHLIAQGAVLSGNTEQRLSCTGENKPSAATFTDISISPAGLYLLQVKGVSTDITLASPIPTEVRPQAKSESEIASAFDEIQQMLSQVHASLDS</sequence>
<keyword evidence="6" id="KW-1185">Reference proteome</keyword>
<feature type="domain" description="F5/8 type C" evidence="4">
    <location>
        <begin position="344"/>
        <end position="490"/>
    </location>
</feature>
<gene>
    <name evidence="5" type="ORF">PoB_003433500</name>
</gene>
<reference evidence="5 6" key="1">
    <citation type="journal article" date="2021" name="Elife">
        <title>Chloroplast acquisition without the gene transfer in kleptoplastic sea slugs, Plakobranchus ocellatus.</title>
        <authorList>
            <person name="Maeda T."/>
            <person name="Takahashi S."/>
            <person name="Yoshida T."/>
            <person name="Shimamura S."/>
            <person name="Takaki Y."/>
            <person name="Nagai Y."/>
            <person name="Toyoda A."/>
            <person name="Suzuki Y."/>
            <person name="Arimoto A."/>
            <person name="Ishii H."/>
            <person name="Satoh N."/>
            <person name="Nishiyama T."/>
            <person name="Hasebe M."/>
            <person name="Maruyama T."/>
            <person name="Minagawa J."/>
            <person name="Obokata J."/>
            <person name="Shigenobu S."/>
        </authorList>
    </citation>
    <scope>NUCLEOTIDE SEQUENCE [LARGE SCALE GENOMIC DNA]</scope>
</reference>
<feature type="repeat" description="ANK" evidence="3">
    <location>
        <begin position="118"/>
        <end position="150"/>
    </location>
</feature>
<keyword evidence="1" id="KW-0677">Repeat</keyword>
<name>A0AAV4ALR9_9GAST</name>
<keyword evidence="2 3" id="KW-0040">ANK repeat</keyword>
<dbReference type="Pfam" id="PF00754">
    <property type="entry name" value="F5_F8_type_C"/>
    <property type="match status" value="1"/>
</dbReference>
<comment type="caution">
    <text evidence="5">The sequence shown here is derived from an EMBL/GenBank/DDBJ whole genome shotgun (WGS) entry which is preliminary data.</text>
</comment>
<feature type="repeat" description="ANK" evidence="3">
    <location>
        <begin position="216"/>
        <end position="248"/>
    </location>
</feature>
<dbReference type="Pfam" id="PF00023">
    <property type="entry name" value="Ank"/>
    <property type="match status" value="1"/>
</dbReference>
<feature type="repeat" description="ANK" evidence="3">
    <location>
        <begin position="250"/>
        <end position="282"/>
    </location>
</feature>
<dbReference type="SUPFAM" id="SSF49785">
    <property type="entry name" value="Galactose-binding domain-like"/>
    <property type="match status" value="1"/>
</dbReference>
<evidence type="ECO:0000259" key="4">
    <source>
        <dbReference type="PROSITE" id="PS50022"/>
    </source>
</evidence>
<dbReference type="PANTHER" id="PTHR24166:SF48">
    <property type="entry name" value="PROTEIN VAPYRIN"/>
    <property type="match status" value="1"/>
</dbReference>
<dbReference type="Gene3D" id="2.60.120.260">
    <property type="entry name" value="Galactose-binding domain-like"/>
    <property type="match status" value="1"/>
</dbReference>
<evidence type="ECO:0000313" key="6">
    <source>
        <dbReference type="Proteomes" id="UP000735302"/>
    </source>
</evidence>
<dbReference type="InterPro" id="IPR036770">
    <property type="entry name" value="Ankyrin_rpt-contain_sf"/>
</dbReference>
<evidence type="ECO:0000256" key="2">
    <source>
        <dbReference type="ARBA" id="ARBA00023043"/>
    </source>
</evidence>
<feature type="repeat" description="ANK" evidence="3">
    <location>
        <begin position="151"/>
        <end position="186"/>
    </location>
</feature>
<dbReference type="InterPro" id="IPR050889">
    <property type="entry name" value="Dendritic_Spine_Reg/Scaffold"/>
</dbReference>
<dbReference type="PANTHER" id="PTHR24166">
    <property type="entry name" value="ROLLING PEBBLES, ISOFORM B"/>
    <property type="match status" value="1"/>
</dbReference>
<dbReference type="Proteomes" id="UP000735302">
    <property type="component" value="Unassembled WGS sequence"/>
</dbReference>
<dbReference type="Pfam" id="PF12796">
    <property type="entry name" value="Ank_2"/>
    <property type="match status" value="2"/>
</dbReference>
<feature type="repeat" description="ANK" evidence="3">
    <location>
        <begin position="85"/>
        <end position="117"/>
    </location>
</feature>
<dbReference type="EMBL" id="BLXT01003912">
    <property type="protein sequence ID" value="GFO07830.1"/>
    <property type="molecule type" value="Genomic_DNA"/>
</dbReference>
<dbReference type="PROSITE" id="PS50088">
    <property type="entry name" value="ANK_REPEAT"/>
    <property type="match status" value="5"/>
</dbReference>
<dbReference type="InterPro" id="IPR000421">
    <property type="entry name" value="FA58C"/>
</dbReference>
<dbReference type="PROSITE" id="PS50022">
    <property type="entry name" value="FA58C_3"/>
    <property type="match status" value="1"/>
</dbReference>
<evidence type="ECO:0000313" key="5">
    <source>
        <dbReference type="EMBL" id="GFO07830.1"/>
    </source>
</evidence>
<protein>
    <submittedName>
        <fullName evidence="5">Ankyrin-2</fullName>
    </submittedName>
</protein>
<dbReference type="Gene3D" id="1.25.40.20">
    <property type="entry name" value="Ankyrin repeat-containing domain"/>
    <property type="match status" value="2"/>
</dbReference>
<proteinExistence type="predicted"/>
<evidence type="ECO:0000256" key="1">
    <source>
        <dbReference type="ARBA" id="ARBA00022737"/>
    </source>
</evidence>
<dbReference type="SUPFAM" id="SSF48403">
    <property type="entry name" value="Ankyrin repeat"/>
    <property type="match status" value="1"/>
</dbReference>
<accession>A0AAV4ALR9</accession>
<dbReference type="InterPro" id="IPR008979">
    <property type="entry name" value="Galactose-bd-like_sf"/>
</dbReference>
<dbReference type="InterPro" id="IPR002110">
    <property type="entry name" value="Ankyrin_rpt"/>
</dbReference>